<evidence type="ECO:0000313" key="2">
    <source>
        <dbReference type="Proteomes" id="UP000789901"/>
    </source>
</evidence>
<dbReference type="Proteomes" id="UP000789901">
    <property type="component" value="Unassembled WGS sequence"/>
</dbReference>
<gene>
    <name evidence="1" type="ORF">GMARGA_LOCUS30289</name>
</gene>
<feature type="non-terminal residue" evidence="1">
    <location>
        <position position="1"/>
    </location>
</feature>
<comment type="caution">
    <text evidence="1">The sequence shown here is derived from an EMBL/GenBank/DDBJ whole genome shotgun (WGS) entry which is preliminary data.</text>
</comment>
<evidence type="ECO:0000313" key="1">
    <source>
        <dbReference type="EMBL" id="CAG8830363.1"/>
    </source>
</evidence>
<proteinExistence type="predicted"/>
<name>A0ABN7WGZ2_GIGMA</name>
<reference evidence="1 2" key="1">
    <citation type="submission" date="2021-06" db="EMBL/GenBank/DDBJ databases">
        <authorList>
            <person name="Kallberg Y."/>
            <person name="Tangrot J."/>
            <person name="Rosling A."/>
        </authorList>
    </citation>
    <scope>NUCLEOTIDE SEQUENCE [LARGE SCALE GENOMIC DNA]</scope>
    <source>
        <strain evidence="1 2">120-4 pot B 10/14</strain>
    </source>
</reference>
<dbReference type="EMBL" id="CAJVQB010042390">
    <property type="protein sequence ID" value="CAG8830363.1"/>
    <property type="molecule type" value="Genomic_DNA"/>
</dbReference>
<accession>A0ABN7WGZ2</accession>
<protein>
    <submittedName>
        <fullName evidence="1">30293_t:CDS:1</fullName>
    </submittedName>
</protein>
<organism evidence="1 2">
    <name type="scientific">Gigaspora margarita</name>
    <dbReference type="NCBI Taxonomy" id="4874"/>
    <lineage>
        <taxon>Eukaryota</taxon>
        <taxon>Fungi</taxon>
        <taxon>Fungi incertae sedis</taxon>
        <taxon>Mucoromycota</taxon>
        <taxon>Glomeromycotina</taxon>
        <taxon>Glomeromycetes</taxon>
        <taxon>Diversisporales</taxon>
        <taxon>Gigasporaceae</taxon>
        <taxon>Gigaspora</taxon>
    </lineage>
</organism>
<sequence length="138" mass="16401">RLWVLAIQEYKNDNRFKLWNKFLALYKAIKNPLTNAEKFKVDAQNWINLFLTPSSGKRNKNNFVKGLYNPSFSAFSCFGIEKKNYKQVSYFFSNTTKDGGSSETRQSAILNILEYENQALYFLYHNMEEPKFKKIKYY</sequence>
<keyword evidence="2" id="KW-1185">Reference proteome</keyword>